<evidence type="ECO:0000313" key="8">
    <source>
        <dbReference type="EMBL" id="RHG11452.1"/>
    </source>
</evidence>
<organism evidence="8 9">
    <name type="scientific">Dorea longicatena</name>
    <dbReference type="NCBI Taxonomy" id="88431"/>
    <lineage>
        <taxon>Bacteria</taxon>
        <taxon>Bacillati</taxon>
        <taxon>Bacillota</taxon>
        <taxon>Clostridia</taxon>
        <taxon>Lachnospirales</taxon>
        <taxon>Lachnospiraceae</taxon>
        <taxon>Dorea</taxon>
    </lineage>
</organism>
<dbReference type="Pfam" id="PF04055">
    <property type="entry name" value="Radical_SAM"/>
    <property type="match status" value="1"/>
</dbReference>
<dbReference type="SUPFAM" id="SSF102114">
    <property type="entry name" value="Radical SAM enzymes"/>
    <property type="match status" value="1"/>
</dbReference>
<keyword evidence="4" id="KW-0479">Metal-binding</keyword>
<dbReference type="GO" id="GO:0046872">
    <property type="term" value="F:metal ion binding"/>
    <property type="evidence" value="ECO:0007669"/>
    <property type="project" value="UniProtKB-KW"/>
</dbReference>
<keyword evidence="2" id="KW-0004">4Fe-4S</keyword>
<dbReference type="GO" id="GO:0051539">
    <property type="term" value="F:4 iron, 4 sulfur cluster binding"/>
    <property type="evidence" value="ECO:0007669"/>
    <property type="project" value="UniProtKB-KW"/>
</dbReference>
<evidence type="ECO:0000313" key="9">
    <source>
        <dbReference type="Proteomes" id="UP000284112"/>
    </source>
</evidence>
<dbReference type="SFLD" id="SFLDG01384">
    <property type="entry name" value="thioether_bond_formation_requi"/>
    <property type="match status" value="1"/>
</dbReference>
<keyword evidence="5" id="KW-0408">Iron</keyword>
<keyword evidence="6" id="KW-0411">Iron-sulfur</keyword>
<gene>
    <name evidence="8" type="primary">ccpM</name>
    <name evidence="8" type="ORF">DW641_01025</name>
</gene>
<dbReference type="AlphaFoldDB" id="A0A414S642"/>
<dbReference type="EMBL" id="QRHW01000001">
    <property type="protein sequence ID" value="RHG11452.1"/>
    <property type="molecule type" value="Genomic_DNA"/>
</dbReference>
<dbReference type="InterPro" id="IPR007197">
    <property type="entry name" value="rSAM"/>
</dbReference>
<dbReference type="InterPro" id="IPR023867">
    <property type="entry name" value="Sulphatase_maturase_rSAM"/>
</dbReference>
<evidence type="ECO:0000256" key="4">
    <source>
        <dbReference type="ARBA" id="ARBA00022723"/>
    </source>
</evidence>
<dbReference type="InterPro" id="IPR000385">
    <property type="entry name" value="MoaA_NifB_PqqE_Fe-S-bd_CS"/>
</dbReference>
<evidence type="ECO:0000256" key="5">
    <source>
        <dbReference type="ARBA" id="ARBA00023004"/>
    </source>
</evidence>
<dbReference type="GO" id="GO:0016491">
    <property type="term" value="F:oxidoreductase activity"/>
    <property type="evidence" value="ECO:0007669"/>
    <property type="project" value="InterPro"/>
</dbReference>
<dbReference type="PANTHER" id="PTHR43273">
    <property type="entry name" value="ANAEROBIC SULFATASE-MATURATING ENZYME HOMOLOG ASLB-RELATED"/>
    <property type="match status" value="1"/>
</dbReference>
<comment type="caution">
    <text evidence="8">The sequence shown here is derived from an EMBL/GenBank/DDBJ whole genome shotgun (WGS) entry which is preliminary data.</text>
</comment>
<accession>A0A414S642</accession>
<reference evidence="8 9" key="1">
    <citation type="submission" date="2018-08" db="EMBL/GenBank/DDBJ databases">
        <title>A genome reference for cultivated species of the human gut microbiota.</title>
        <authorList>
            <person name="Zou Y."/>
            <person name="Xue W."/>
            <person name="Luo G."/>
        </authorList>
    </citation>
    <scope>NUCLEOTIDE SEQUENCE [LARGE SCALE GENOMIC DNA]</scope>
    <source>
        <strain evidence="8 9">AM23-13</strain>
    </source>
</reference>
<evidence type="ECO:0000256" key="2">
    <source>
        <dbReference type="ARBA" id="ARBA00022485"/>
    </source>
</evidence>
<dbReference type="InterPro" id="IPR058240">
    <property type="entry name" value="rSAM_sf"/>
</dbReference>
<evidence type="ECO:0000256" key="1">
    <source>
        <dbReference type="ARBA" id="ARBA00001966"/>
    </source>
</evidence>
<dbReference type="NCBIfam" id="TIGR04068">
    <property type="entry name" value="rSAM_ocin_clost"/>
    <property type="match status" value="1"/>
</dbReference>
<proteinExistence type="predicted"/>
<name>A0A414S642_9FIRM</name>
<comment type="cofactor">
    <cofactor evidence="1">
        <name>[4Fe-4S] cluster</name>
        <dbReference type="ChEBI" id="CHEBI:49883"/>
    </cofactor>
</comment>
<feature type="domain" description="Radical SAM core" evidence="7">
    <location>
        <begin position="95"/>
        <end position="260"/>
    </location>
</feature>
<dbReference type="SFLD" id="SFLDS00029">
    <property type="entry name" value="Radical_SAM"/>
    <property type="match status" value="1"/>
</dbReference>
<dbReference type="SFLD" id="SFLDG01067">
    <property type="entry name" value="SPASM/twitch_domain_containing"/>
    <property type="match status" value="1"/>
</dbReference>
<dbReference type="CDD" id="cd01335">
    <property type="entry name" value="Radical_SAM"/>
    <property type="match status" value="1"/>
</dbReference>
<evidence type="ECO:0000256" key="6">
    <source>
        <dbReference type="ARBA" id="ARBA00023014"/>
    </source>
</evidence>
<evidence type="ECO:0000256" key="3">
    <source>
        <dbReference type="ARBA" id="ARBA00022691"/>
    </source>
</evidence>
<dbReference type="SFLD" id="SFLDG01386">
    <property type="entry name" value="main_SPASM_domain-containing"/>
    <property type="match status" value="1"/>
</dbReference>
<dbReference type="InterPro" id="IPR013785">
    <property type="entry name" value="Aldolase_TIM"/>
</dbReference>
<dbReference type="PANTHER" id="PTHR43273:SF8">
    <property type="entry name" value="RADICAL SAM DOMAIN PROTEIN"/>
    <property type="match status" value="1"/>
</dbReference>
<dbReference type="Proteomes" id="UP000284112">
    <property type="component" value="Unassembled WGS sequence"/>
</dbReference>
<dbReference type="InterPro" id="IPR024001">
    <property type="entry name" value="Cys-rich_pep_rSAM_mat_CcpM"/>
</dbReference>
<dbReference type="PROSITE" id="PS01305">
    <property type="entry name" value="MOAA_NIFB_PQQE"/>
    <property type="match status" value="1"/>
</dbReference>
<sequence>MRKMRESGPFIHLFKTSLGYYVYDVNTGQVLKIDKGVYDYLKNAGREVDELSLEKVNLLKKEGFLKSNRVKITEHPYTLLLPDALQTRVCNLILQVTQNCNLRCEYCIYSGNYDTRKHSNNRMSFEIAKKSIDFLIEHSKKRHKIYIGFYGGEPLLEFSLIKKCIEYIEKVAVGKEIGYVMTTNATLFTDEIIDYIVKHKFKLTISVDGPREIHNRSRIFANREEGSYDIMIKNVEKIHLKYPKYYQECVKFNTVVLTDDGFSCLENYFRGDELFADAYFSSSTVSTAYSKKDKKVNYEIGDKFIQEQQYELFKLFLGKLEKLDLKYTSVLLNGYFSYLKRLETSRGQNGRMALPEKWHRGGPCIPGVTRMFVTTEGKILPCERVCEIADISHIGDVEKGIDINKAQNILNIEKFTEDKCHECWAYSECTTCLQCCDSNADTIRPNILKRCKQVKNTLEDALKDNAVLSELGYDFESDSMIGNPERILDEELYDV</sequence>
<dbReference type="Gene3D" id="3.20.20.70">
    <property type="entry name" value="Aldolase class I"/>
    <property type="match status" value="1"/>
</dbReference>
<evidence type="ECO:0000259" key="7">
    <source>
        <dbReference type="Pfam" id="PF04055"/>
    </source>
</evidence>
<keyword evidence="3" id="KW-0949">S-adenosyl-L-methionine</keyword>
<protein>
    <submittedName>
        <fullName evidence="8">Cys-rich peptide radical SAM maturase CcpM</fullName>
    </submittedName>
</protein>